<name>A0AA96WS49_LEPBY</name>
<gene>
    <name evidence="2" type="ORF">Q2T42_21905</name>
</gene>
<feature type="transmembrane region" description="Helical" evidence="1">
    <location>
        <begin position="38"/>
        <end position="59"/>
    </location>
</feature>
<keyword evidence="1" id="KW-1133">Transmembrane helix</keyword>
<sequence length="69" mass="7607">MHELSEADELHTQSARDYAELAEHWAKKSRHYANSIDLPAAVGIAIAISVLITCLLITFHPGASCYAQR</sequence>
<keyword evidence="1" id="KW-0812">Transmembrane</keyword>
<dbReference type="RefSeq" id="WP_190652452.1">
    <property type="nucleotide sequence ID" value="NZ_CP130144.1"/>
</dbReference>
<proteinExistence type="predicted"/>
<protein>
    <submittedName>
        <fullName evidence="2">Uncharacterized protein</fullName>
    </submittedName>
</protein>
<accession>A0AA96WS49</accession>
<reference evidence="2" key="2">
    <citation type="submission" date="2023-07" db="EMBL/GenBank/DDBJ databases">
        <authorList>
            <person name="Bai X.-H."/>
            <person name="Wang H.-H."/>
            <person name="Wang J."/>
            <person name="Ma M.-Y."/>
            <person name="Hu H.-H."/>
            <person name="Song Z.-L."/>
            <person name="Ma H.-G."/>
            <person name="Fan Y."/>
            <person name="Du C.-Y."/>
            <person name="Xu J.-C."/>
        </authorList>
    </citation>
    <scope>NUCLEOTIDE SEQUENCE</scope>
    <source>
        <strain evidence="2">CZ1</strain>
    </source>
</reference>
<organism evidence="2">
    <name type="scientific">Leptolyngbya boryana CZ1</name>
    <dbReference type="NCBI Taxonomy" id="3060204"/>
    <lineage>
        <taxon>Bacteria</taxon>
        <taxon>Bacillati</taxon>
        <taxon>Cyanobacteriota</taxon>
        <taxon>Cyanophyceae</taxon>
        <taxon>Leptolyngbyales</taxon>
        <taxon>Leptolyngbyaceae</taxon>
        <taxon>Leptolyngbya group</taxon>
        <taxon>Leptolyngbya</taxon>
    </lineage>
</organism>
<keyword evidence="1" id="KW-0472">Membrane</keyword>
<dbReference type="AlphaFoldDB" id="A0AA96WS49"/>
<evidence type="ECO:0000313" key="2">
    <source>
        <dbReference type="EMBL" id="WNZ44458.1"/>
    </source>
</evidence>
<dbReference type="EMBL" id="CP130144">
    <property type="protein sequence ID" value="WNZ44458.1"/>
    <property type="molecule type" value="Genomic_DNA"/>
</dbReference>
<reference evidence="2" key="1">
    <citation type="journal article" date="2023" name="Plants (Basel)">
        <title>Genomic Analysis of Leptolyngbya boryana CZ1 Reveals Efficient Carbon Fixation Modules.</title>
        <authorList>
            <person name="Bai X."/>
            <person name="Wang H."/>
            <person name="Cheng W."/>
            <person name="Wang J."/>
            <person name="Ma M."/>
            <person name="Hu H."/>
            <person name="Song Z."/>
            <person name="Ma H."/>
            <person name="Fan Y."/>
            <person name="Du C."/>
            <person name="Xu J."/>
        </authorList>
    </citation>
    <scope>NUCLEOTIDE SEQUENCE</scope>
    <source>
        <strain evidence="2">CZ1</strain>
    </source>
</reference>
<evidence type="ECO:0000256" key="1">
    <source>
        <dbReference type="SAM" id="Phobius"/>
    </source>
</evidence>